<gene>
    <name evidence="5" type="ORF">A2Y75_04685</name>
</gene>
<dbReference type="Gene3D" id="3.30.1330.30">
    <property type="match status" value="1"/>
</dbReference>
<dbReference type="STRING" id="1797197.A2Y75_04685"/>
<accession>A0A1F2WGQ7</accession>
<evidence type="ECO:0000259" key="4">
    <source>
        <dbReference type="SMART" id="SM00967"/>
    </source>
</evidence>
<dbReference type="GO" id="GO:0005737">
    <property type="term" value="C:cytoplasm"/>
    <property type="evidence" value="ECO:0007669"/>
    <property type="project" value="UniProtKB-ARBA"/>
</dbReference>
<dbReference type="Pfam" id="PF22435">
    <property type="entry name" value="MRM3-like_sub_bind"/>
    <property type="match status" value="1"/>
</dbReference>
<comment type="caution">
    <text evidence="5">The sequence shown here is derived from an EMBL/GenBank/DDBJ whole genome shotgun (WGS) entry which is preliminary data.</text>
</comment>
<dbReference type="PANTHER" id="PTHR43191:SF2">
    <property type="entry name" value="RRNA METHYLTRANSFERASE 3, MITOCHONDRIAL"/>
    <property type="match status" value="1"/>
</dbReference>
<sequence>MINSVKNERIRRCRRLRKRNFRYKDHKFLVEGIQGVAQALSHPSKPEIIIVNERGAGVLNAYSHLIDGRSIPCFSVDEKIMEVLTTTTTPQGVIAVCHFIDIDLIALLEAQPSLMLIANRVRDPGNLGNMVRIADAAGAGGVIVCSESVDIYNPKTVRSTAGSIFHVPITIAGGAPQVIHEVRRAGYTVFAAEAHEGINSWEVEWPERVAVVMGNEAWGIPEEEEAMFDGSVRIPMLGKAESLNVSSATAVLLYEIQRCRERRNHR</sequence>
<organism evidence="5 6">
    <name type="scientific">Candidatus Solincola sediminis</name>
    <dbReference type="NCBI Taxonomy" id="1797199"/>
    <lineage>
        <taxon>Bacteria</taxon>
        <taxon>Bacillati</taxon>
        <taxon>Actinomycetota</taxon>
        <taxon>Candidatus Geothermincolia</taxon>
        <taxon>Candidatus Geothermincolales</taxon>
        <taxon>Candidatus Geothermincolaceae</taxon>
        <taxon>Candidatus Solincola</taxon>
    </lineage>
</organism>
<comment type="similarity">
    <text evidence="1">Belongs to the class IV-like SAM-binding methyltransferase superfamily. RNA methyltransferase TrmH family.</text>
</comment>
<dbReference type="InterPro" id="IPR029064">
    <property type="entry name" value="Ribosomal_eL30-like_sf"/>
</dbReference>
<dbReference type="InterPro" id="IPR029026">
    <property type="entry name" value="tRNA_m1G_MTases_N"/>
</dbReference>
<dbReference type="GO" id="GO:0003723">
    <property type="term" value="F:RNA binding"/>
    <property type="evidence" value="ECO:0007669"/>
    <property type="project" value="InterPro"/>
</dbReference>
<dbReference type="CDD" id="cd18095">
    <property type="entry name" value="SpoU-like_rRNA-MTase"/>
    <property type="match status" value="1"/>
</dbReference>
<reference evidence="5 6" key="1">
    <citation type="journal article" date="2016" name="Nat. Commun.">
        <title>Thousands of microbial genomes shed light on interconnected biogeochemical processes in an aquifer system.</title>
        <authorList>
            <person name="Anantharaman K."/>
            <person name="Brown C.T."/>
            <person name="Hug L.A."/>
            <person name="Sharon I."/>
            <person name="Castelle C.J."/>
            <person name="Probst A.J."/>
            <person name="Thomas B.C."/>
            <person name="Singh A."/>
            <person name="Wilkins M.J."/>
            <person name="Karaoz U."/>
            <person name="Brodie E.L."/>
            <person name="Williams K.H."/>
            <person name="Hubbard S.S."/>
            <person name="Banfield J.F."/>
        </authorList>
    </citation>
    <scope>NUCLEOTIDE SEQUENCE [LARGE SCALE GENOMIC DNA]</scope>
</reference>
<dbReference type="InterPro" id="IPR051259">
    <property type="entry name" value="rRNA_Methyltransferase"/>
</dbReference>
<dbReference type="PANTHER" id="PTHR43191">
    <property type="entry name" value="RRNA METHYLTRANSFERASE 3"/>
    <property type="match status" value="1"/>
</dbReference>
<dbReference type="GO" id="GO:0032259">
    <property type="term" value="P:methylation"/>
    <property type="evidence" value="ECO:0007669"/>
    <property type="project" value="UniProtKB-KW"/>
</dbReference>
<evidence type="ECO:0000256" key="1">
    <source>
        <dbReference type="ARBA" id="ARBA00007228"/>
    </source>
</evidence>
<dbReference type="GO" id="GO:0008173">
    <property type="term" value="F:RNA methyltransferase activity"/>
    <property type="evidence" value="ECO:0007669"/>
    <property type="project" value="InterPro"/>
</dbReference>
<proteinExistence type="inferred from homology"/>
<name>A0A1F2WGQ7_9ACTN</name>
<dbReference type="InterPro" id="IPR053888">
    <property type="entry name" value="MRM3-like_sub_bind"/>
</dbReference>
<dbReference type="Pfam" id="PF00588">
    <property type="entry name" value="SpoU_methylase"/>
    <property type="match status" value="1"/>
</dbReference>
<evidence type="ECO:0000256" key="3">
    <source>
        <dbReference type="ARBA" id="ARBA00022679"/>
    </source>
</evidence>
<feature type="domain" description="RNA 2-O ribose methyltransferase substrate binding" evidence="4">
    <location>
        <begin position="29"/>
        <end position="103"/>
    </location>
</feature>
<evidence type="ECO:0000313" key="5">
    <source>
        <dbReference type="EMBL" id="OFW56010.1"/>
    </source>
</evidence>
<dbReference type="Proteomes" id="UP000177876">
    <property type="component" value="Unassembled WGS sequence"/>
</dbReference>
<dbReference type="SMART" id="SM00967">
    <property type="entry name" value="SpoU_sub_bind"/>
    <property type="match status" value="1"/>
</dbReference>
<dbReference type="AlphaFoldDB" id="A0A1F2WGQ7"/>
<evidence type="ECO:0000256" key="2">
    <source>
        <dbReference type="ARBA" id="ARBA00022603"/>
    </source>
</evidence>
<evidence type="ECO:0000313" key="6">
    <source>
        <dbReference type="Proteomes" id="UP000177876"/>
    </source>
</evidence>
<dbReference type="SUPFAM" id="SSF55315">
    <property type="entry name" value="L30e-like"/>
    <property type="match status" value="1"/>
</dbReference>
<dbReference type="GO" id="GO:0006396">
    <property type="term" value="P:RNA processing"/>
    <property type="evidence" value="ECO:0007669"/>
    <property type="project" value="InterPro"/>
</dbReference>
<dbReference type="InterPro" id="IPR013123">
    <property type="entry name" value="SpoU_subst-bd"/>
</dbReference>
<keyword evidence="2" id="KW-0489">Methyltransferase</keyword>
<protein>
    <recommendedName>
        <fullName evidence="4">RNA 2-O ribose methyltransferase substrate binding domain-containing protein</fullName>
    </recommendedName>
</protein>
<dbReference type="Gene3D" id="3.40.1280.10">
    <property type="match status" value="1"/>
</dbReference>
<dbReference type="SUPFAM" id="SSF75217">
    <property type="entry name" value="alpha/beta knot"/>
    <property type="match status" value="1"/>
</dbReference>
<dbReference type="InterPro" id="IPR029028">
    <property type="entry name" value="Alpha/beta_knot_MTases"/>
</dbReference>
<dbReference type="EMBL" id="MELK01000050">
    <property type="protein sequence ID" value="OFW56010.1"/>
    <property type="molecule type" value="Genomic_DNA"/>
</dbReference>
<keyword evidence="3" id="KW-0808">Transferase</keyword>
<dbReference type="InterPro" id="IPR001537">
    <property type="entry name" value="SpoU_MeTrfase"/>
</dbReference>